<dbReference type="RefSeq" id="XP_007775356.1">
    <property type="nucleotide sequence ID" value="XM_007777166.1"/>
</dbReference>
<evidence type="ECO:0000313" key="1">
    <source>
        <dbReference type="EMBL" id="EIW74334.1"/>
    </source>
</evidence>
<keyword evidence="2" id="KW-1185">Reference proteome</keyword>
<reference evidence="2" key="1">
    <citation type="journal article" date="2012" name="Science">
        <title>The Paleozoic origin of enzymatic lignin decomposition reconstructed from 31 fungal genomes.</title>
        <authorList>
            <person name="Floudas D."/>
            <person name="Binder M."/>
            <person name="Riley R."/>
            <person name="Barry K."/>
            <person name="Blanchette R.A."/>
            <person name="Henrissat B."/>
            <person name="Martinez A.T."/>
            <person name="Otillar R."/>
            <person name="Spatafora J.W."/>
            <person name="Yadav J.S."/>
            <person name="Aerts A."/>
            <person name="Benoit I."/>
            <person name="Boyd A."/>
            <person name="Carlson A."/>
            <person name="Copeland A."/>
            <person name="Coutinho P.M."/>
            <person name="de Vries R.P."/>
            <person name="Ferreira P."/>
            <person name="Findley K."/>
            <person name="Foster B."/>
            <person name="Gaskell J."/>
            <person name="Glotzer D."/>
            <person name="Gorecki P."/>
            <person name="Heitman J."/>
            <person name="Hesse C."/>
            <person name="Hori C."/>
            <person name="Igarashi K."/>
            <person name="Jurgens J.A."/>
            <person name="Kallen N."/>
            <person name="Kersten P."/>
            <person name="Kohler A."/>
            <person name="Kuees U."/>
            <person name="Kumar T.K.A."/>
            <person name="Kuo A."/>
            <person name="LaButti K."/>
            <person name="Larrondo L.F."/>
            <person name="Lindquist E."/>
            <person name="Ling A."/>
            <person name="Lombard V."/>
            <person name="Lucas S."/>
            <person name="Lundell T."/>
            <person name="Martin R."/>
            <person name="McLaughlin D.J."/>
            <person name="Morgenstern I."/>
            <person name="Morin E."/>
            <person name="Murat C."/>
            <person name="Nagy L.G."/>
            <person name="Nolan M."/>
            <person name="Ohm R.A."/>
            <person name="Patyshakuliyeva A."/>
            <person name="Rokas A."/>
            <person name="Ruiz-Duenas F.J."/>
            <person name="Sabat G."/>
            <person name="Salamov A."/>
            <person name="Samejima M."/>
            <person name="Schmutz J."/>
            <person name="Slot J.C."/>
            <person name="St John F."/>
            <person name="Stenlid J."/>
            <person name="Sun H."/>
            <person name="Sun S."/>
            <person name="Syed K."/>
            <person name="Tsang A."/>
            <person name="Wiebenga A."/>
            <person name="Young D."/>
            <person name="Pisabarro A."/>
            <person name="Eastwood D.C."/>
            <person name="Martin F."/>
            <person name="Cullen D."/>
            <person name="Grigoriev I.V."/>
            <person name="Hibbett D.S."/>
        </authorList>
    </citation>
    <scope>NUCLEOTIDE SEQUENCE [LARGE SCALE GENOMIC DNA]</scope>
    <source>
        <strain evidence="2">RWD-64-598 SS2</strain>
    </source>
</reference>
<organism evidence="1 2">
    <name type="scientific">Coniophora puteana (strain RWD-64-598)</name>
    <name type="common">Brown rot fungus</name>
    <dbReference type="NCBI Taxonomy" id="741705"/>
    <lineage>
        <taxon>Eukaryota</taxon>
        <taxon>Fungi</taxon>
        <taxon>Dikarya</taxon>
        <taxon>Basidiomycota</taxon>
        <taxon>Agaricomycotina</taxon>
        <taxon>Agaricomycetes</taxon>
        <taxon>Agaricomycetidae</taxon>
        <taxon>Boletales</taxon>
        <taxon>Coniophorineae</taxon>
        <taxon>Coniophoraceae</taxon>
        <taxon>Coniophora</taxon>
    </lineage>
</organism>
<dbReference type="EMBL" id="JH711592">
    <property type="protein sequence ID" value="EIW74334.1"/>
    <property type="molecule type" value="Genomic_DNA"/>
</dbReference>
<dbReference type="Proteomes" id="UP000053558">
    <property type="component" value="Unassembled WGS sequence"/>
</dbReference>
<protein>
    <submittedName>
        <fullName evidence="1">Uncharacterized protein</fullName>
    </submittedName>
</protein>
<accession>R7SH03</accession>
<dbReference type="OrthoDB" id="2932645at2759"/>
<dbReference type="GeneID" id="19204224"/>
<dbReference type="AlphaFoldDB" id="R7SH03"/>
<dbReference type="KEGG" id="cput:CONPUDRAFT_160044"/>
<gene>
    <name evidence="1" type="ORF">CONPUDRAFT_160044</name>
</gene>
<proteinExistence type="predicted"/>
<evidence type="ECO:0000313" key="2">
    <source>
        <dbReference type="Proteomes" id="UP000053558"/>
    </source>
</evidence>
<name>R7SH03_CONPW</name>
<sequence length="182" mass="20535">MSGLWDQDAQTRRAMEARLFGRVQEHAMRAAHKFVTGSPVVLPPEFRLAVLKCRPNILDCLLDCMLLERPKFFPESIMGFLTCSTLSALFSCPLYSIPGVPTPNDGTFLSRGFKSVSQALQILTAQKEWSERIIGAYLKLEDEEDLAPSIALRENIRNLDVLLPEDPGRKKFYDDVMKNLGM</sequence>